<dbReference type="AlphaFoldDB" id="A0A8J6DKC1"/>
<dbReference type="GO" id="GO:0019373">
    <property type="term" value="P:epoxygenase P450 pathway"/>
    <property type="evidence" value="ECO:0007669"/>
    <property type="project" value="TreeGrafter"/>
</dbReference>
<dbReference type="GO" id="GO:0016712">
    <property type="term" value="F:oxidoreductase activity, acting on paired donors, with incorporation or reduction of molecular oxygen, reduced flavin or flavoprotein as one donor, and incorporation of one atom of oxygen"/>
    <property type="evidence" value="ECO:0007669"/>
    <property type="project" value="TreeGrafter"/>
</dbReference>
<dbReference type="GO" id="GO:0020037">
    <property type="term" value="F:heme binding"/>
    <property type="evidence" value="ECO:0007669"/>
    <property type="project" value="InterPro"/>
</dbReference>
<dbReference type="SUPFAM" id="SSF48264">
    <property type="entry name" value="Cytochrome P450"/>
    <property type="match status" value="1"/>
</dbReference>
<feature type="region of interest" description="Disordered" evidence="6">
    <location>
        <begin position="95"/>
        <end position="166"/>
    </location>
</feature>
<keyword evidence="4" id="KW-0479">Metal-binding</keyword>
<dbReference type="EMBL" id="JAGFMF010011834">
    <property type="protein sequence ID" value="KAG8511371.1"/>
    <property type="molecule type" value="Genomic_DNA"/>
</dbReference>
<dbReference type="PANTHER" id="PTHR24300:SF153">
    <property type="entry name" value="CYTOCHROME P450 2G1-LIKE-RELATED"/>
    <property type="match status" value="1"/>
</dbReference>
<keyword evidence="5" id="KW-0408">Iron</keyword>
<dbReference type="Proteomes" id="UP000700334">
    <property type="component" value="Unassembled WGS sequence"/>
</dbReference>
<reference evidence="7" key="1">
    <citation type="journal article" date="2021" name="Evol. Appl.">
        <title>The genome of the Pyrenean desman and the effects of bottlenecks and inbreeding on the genomic landscape of an endangered species.</title>
        <authorList>
            <person name="Escoda L."/>
            <person name="Castresana J."/>
        </authorList>
    </citation>
    <scope>NUCLEOTIDE SEQUENCE</scope>
    <source>
        <strain evidence="7">IBE-C5619</strain>
    </source>
</reference>
<comment type="similarity">
    <text evidence="2">Belongs to the cytochrome P450 family.</text>
</comment>
<proteinExistence type="inferred from homology"/>
<keyword evidence="8" id="KW-1185">Reference proteome</keyword>
<keyword evidence="3" id="KW-0349">Heme</keyword>
<evidence type="ECO:0000256" key="4">
    <source>
        <dbReference type="ARBA" id="ARBA00022723"/>
    </source>
</evidence>
<feature type="compositionally biased region" description="Low complexity" evidence="6">
    <location>
        <begin position="33"/>
        <end position="67"/>
    </location>
</feature>
<gene>
    <name evidence="7" type="ORF">J0S82_006939</name>
</gene>
<dbReference type="InterPro" id="IPR002401">
    <property type="entry name" value="Cyt_P450_E_grp-I"/>
</dbReference>
<evidence type="ECO:0000256" key="6">
    <source>
        <dbReference type="SAM" id="MobiDB-lite"/>
    </source>
</evidence>
<evidence type="ECO:0000256" key="3">
    <source>
        <dbReference type="ARBA" id="ARBA00022617"/>
    </source>
</evidence>
<dbReference type="InterPro" id="IPR050182">
    <property type="entry name" value="Cytochrome_P450_fam2"/>
</dbReference>
<comment type="caution">
    <text evidence="7">The sequence shown here is derived from an EMBL/GenBank/DDBJ whole genome shotgun (WGS) entry which is preliminary data.</text>
</comment>
<evidence type="ECO:0000313" key="7">
    <source>
        <dbReference type="EMBL" id="KAG8511371.1"/>
    </source>
</evidence>
<evidence type="ECO:0000256" key="1">
    <source>
        <dbReference type="ARBA" id="ARBA00001971"/>
    </source>
</evidence>
<name>A0A8J6DKC1_GALPY</name>
<dbReference type="PANTHER" id="PTHR24300">
    <property type="entry name" value="CYTOCHROME P450 508A4-RELATED"/>
    <property type="match status" value="1"/>
</dbReference>
<comment type="cofactor">
    <cofactor evidence="1">
        <name>heme</name>
        <dbReference type="ChEBI" id="CHEBI:30413"/>
    </cofactor>
</comment>
<accession>A0A8J6DKC1</accession>
<dbReference type="GO" id="GO:0008392">
    <property type="term" value="F:arachidonate epoxygenase activity"/>
    <property type="evidence" value="ECO:0007669"/>
    <property type="project" value="TreeGrafter"/>
</dbReference>
<dbReference type="GO" id="GO:0006805">
    <property type="term" value="P:xenobiotic metabolic process"/>
    <property type="evidence" value="ECO:0007669"/>
    <property type="project" value="TreeGrafter"/>
</dbReference>
<dbReference type="GO" id="GO:0005737">
    <property type="term" value="C:cytoplasm"/>
    <property type="evidence" value="ECO:0007669"/>
    <property type="project" value="TreeGrafter"/>
</dbReference>
<feature type="compositionally biased region" description="Basic and acidic residues" evidence="6">
    <location>
        <begin position="154"/>
        <end position="166"/>
    </location>
</feature>
<dbReference type="OrthoDB" id="3934656at2759"/>
<evidence type="ECO:0000256" key="5">
    <source>
        <dbReference type="ARBA" id="ARBA00023004"/>
    </source>
</evidence>
<dbReference type="GO" id="GO:0005506">
    <property type="term" value="F:iron ion binding"/>
    <property type="evidence" value="ECO:0007669"/>
    <property type="project" value="InterPro"/>
</dbReference>
<evidence type="ECO:0000313" key="8">
    <source>
        <dbReference type="Proteomes" id="UP000700334"/>
    </source>
</evidence>
<sequence length="332" mass="36380">MKLYTEVHTQPLSKPTPPLQIQHLLTPSWAGRSGPLPTTQPSSSPSACSPPLHPTLSLEGTSLLLLSDPHAPKPPEALSSVSHLQERFEQAFSVHLQKVPQQRQRPGARREASMGLRLAPGQEKQESHEDSQEEEDAELHGARSLPSKGCSQREGPRRDSHRDEKGWRRDGTFTLRLGLTPVVVLCGHEAMREALVEQAEVFGGRAEMAISERTNKGYGEAGQGLGGRAQGLGGSQLQQVPTKCITTQHCLQPGQGWRTLRRFALTTLRDLGLGRWSLEERIQEEVGYLEEELEKTCGENHGTRGGFGGRGCLRVCQAQLSSPLTLDKPLPS</sequence>
<feature type="region of interest" description="Disordered" evidence="6">
    <location>
        <begin position="27"/>
        <end position="81"/>
    </location>
</feature>
<dbReference type="PRINTS" id="PR00463">
    <property type="entry name" value="EP450I"/>
</dbReference>
<protein>
    <submittedName>
        <fullName evidence="7">Cytochrome P450 2G1</fullName>
    </submittedName>
</protein>
<dbReference type="Gene3D" id="1.10.630.10">
    <property type="entry name" value="Cytochrome P450"/>
    <property type="match status" value="1"/>
</dbReference>
<evidence type="ECO:0000256" key="2">
    <source>
        <dbReference type="ARBA" id="ARBA00010617"/>
    </source>
</evidence>
<organism evidence="7 8">
    <name type="scientific">Galemys pyrenaicus</name>
    <name type="common">Iberian desman</name>
    <name type="synonym">Pyrenean desman</name>
    <dbReference type="NCBI Taxonomy" id="202257"/>
    <lineage>
        <taxon>Eukaryota</taxon>
        <taxon>Metazoa</taxon>
        <taxon>Chordata</taxon>
        <taxon>Craniata</taxon>
        <taxon>Vertebrata</taxon>
        <taxon>Euteleostomi</taxon>
        <taxon>Mammalia</taxon>
        <taxon>Eutheria</taxon>
        <taxon>Laurasiatheria</taxon>
        <taxon>Eulipotyphla</taxon>
        <taxon>Talpidae</taxon>
        <taxon>Galemys</taxon>
    </lineage>
</organism>
<dbReference type="InterPro" id="IPR036396">
    <property type="entry name" value="Cyt_P450_sf"/>
</dbReference>